<reference evidence="1" key="1">
    <citation type="submission" date="2017-02" db="UniProtKB">
        <authorList>
            <consortium name="WormBaseParasite"/>
        </authorList>
    </citation>
    <scope>IDENTIFICATION</scope>
</reference>
<name>A0A0N4VY51_HAEPC</name>
<organism evidence="1">
    <name type="scientific">Haemonchus placei</name>
    <name type="common">Barber's pole worm</name>
    <dbReference type="NCBI Taxonomy" id="6290"/>
    <lineage>
        <taxon>Eukaryota</taxon>
        <taxon>Metazoa</taxon>
        <taxon>Ecdysozoa</taxon>
        <taxon>Nematoda</taxon>
        <taxon>Chromadorea</taxon>
        <taxon>Rhabditida</taxon>
        <taxon>Rhabditina</taxon>
        <taxon>Rhabditomorpha</taxon>
        <taxon>Strongyloidea</taxon>
        <taxon>Trichostrongylidae</taxon>
        <taxon>Haemonchus</taxon>
    </lineage>
</organism>
<sequence length="86" mass="9067">LRSVLFCSALSNHACNFAAFPIVADSARNGHCIRRSKCSHICASGDAPIECTSSNTTYLICETNSCTFGLVDNMSASNDSGTVTKT</sequence>
<dbReference type="WBParaSite" id="HPLM_0000222201-mRNA-1">
    <property type="protein sequence ID" value="HPLM_0000222201-mRNA-1"/>
    <property type="gene ID" value="HPLM_0000222201"/>
</dbReference>
<accession>A0A0N4VY51</accession>
<protein>
    <submittedName>
        <fullName evidence="1">EB domain-containing protein</fullName>
    </submittedName>
</protein>
<evidence type="ECO:0000313" key="1">
    <source>
        <dbReference type="WBParaSite" id="HPLM_0000222201-mRNA-1"/>
    </source>
</evidence>
<dbReference type="AlphaFoldDB" id="A0A0N4VY51"/>
<proteinExistence type="predicted"/>